<gene>
    <name evidence="1" type="ORF">MENTE1834_LOCUS32123</name>
</gene>
<comment type="caution">
    <text evidence="1">The sequence shown here is derived from an EMBL/GenBank/DDBJ whole genome shotgun (WGS) entry which is preliminary data.</text>
</comment>
<dbReference type="EMBL" id="CAVMJV010000054">
    <property type="protein sequence ID" value="CAK5084721.1"/>
    <property type="molecule type" value="Genomic_DNA"/>
</dbReference>
<keyword evidence="2" id="KW-1185">Reference proteome</keyword>
<evidence type="ECO:0000313" key="1">
    <source>
        <dbReference type="EMBL" id="CAK5084721.1"/>
    </source>
</evidence>
<accession>A0ACB1A2L8</accession>
<evidence type="ECO:0000313" key="2">
    <source>
        <dbReference type="Proteomes" id="UP001497535"/>
    </source>
</evidence>
<reference evidence="1" key="1">
    <citation type="submission" date="2023-11" db="EMBL/GenBank/DDBJ databases">
        <authorList>
            <person name="Poullet M."/>
        </authorList>
    </citation>
    <scope>NUCLEOTIDE SEQUENCE</scope>
    <source>
        <strain evidence="1">E1834</strain>
    </source>
</reference>
<dbReference type="Proteomes" id="UP001497535">
    <property type="component" value="Unassembled WGS sequence"/>
</dbReference>
<name>A0ACB1A2L8_MELEN</name>
<proteinExistence type="predicted"/>
<sequence>MKFLHYYQIECFSFFVGIFACIHSLFLYYFVYIFSDFPVPSPYFFDNKFCYIEFFRSYSFYSNFDVFHLAFLYFVLGIFVYIQAPFLYFFGNFFYYFHVCWALFLLLYFHLCPLLLMFRYNFEFEVWMTILTHYSTFQRDPLPCKLFQQLTLFELE</sequence>
<organism evidence="1 2">
    <name type="scientific">Meloidogyne enterolobii</name>
    <name type="common">Root-knot nematode worm</name>
    <name type="synonym">Meloidogyne mayaguensis</name>
    <dbReference type="NCBI Taxonomy" id="390850"/>
    <lineage>
        <taxon>Eukaryota</taxon>
        <taxon>Metazoa</taxon>
        <taxon>Ecdysozoa</taxon>
        <taxon>Nematoda</taxon>
        <taxon>Chromadorea</taxon>
        <taxon>Rhabditida</taxon>
        <taxon>Tylenchina</taxon>
        <taxon>Tylenchomorpha</taxon>
        <taxon>Tylenchoidea</taxon>
        <taxon>Meloidogynidae</taxon>
        <taxon>Meloidogyninae</taxon>
        <taxon>Meloidogyne</taxon>
    </lineage>
</organism>
<protein>
    <submittedName>
        <fullName evidence="1">Uncharacterized protein</fullName>
    </submittedName>
</protein>